<comment type="caution">
    <text evidence="1">The sequence shown here is derived from an EMBL/GenBank/DDBJ whole genome shotgun (WGS) entry which is preliminary data.</text>
</comment>
<evidence type="ECO:0008006" key="3">
    <source>
        <dbReference type="Google" id="ProtNLM"/>
    </source>
</evidence>
<evidence type="ECO:0000313" key="1">
    <source>
        <dbReference type="EMBL" id="MCE4122726.1"/>
    </source>
</evidence>
<dbReference type="RefSeq" id="WP_233339446.1">
    <property type="nucleotide sequence ID" value="NZ_JAJTVO010000018.1"/>
</dbReference>
<gene>
    <name evidence="1" type="ORF">LYY06_10695</name>
</gene>
<dbReference type="EMBL" id="JAJTVO010000018">
    <property type="protein sequence ID" value="MCE4122726.1"/>
    <property type="molecule type" value="Genomic_DNA"/>
</dbReference>
<proteinExistence type="predicted"/>
<reference evidence="1" key="1">
    <citation type="submission" date="2021-12" db="EMBL/GenBank/DDBJ databases">
        <authorList>
            <person name="Lv X."/>
        </authorList>
    </citation>
    <scope>NUCLEOTIDE SEQUENCE</scope>
    <source>
        <strain evidence="1">HF2106</strain>
    </source>
</reference>
<accession>A0AAW4YK13</accession>
<evidence type="ECO:0000313" key="2">
    <source>
        <dbReference type="Proteomes" id="UP001200307"/>
    </source>
</evidence>
<dbReference type="AlphaFoldDB" id="A0AAW4YK13"/>
<organism evidence="1 2">
    <name type="scientific">Segatella copri</name>
    <dbReference type="NCBI Taxonomy" id="165179"/>
    <lineage>
        <taxon>Bacteria</taxon>
        <taxon>Pseudomonadati</taxon>
        <taxon>Bacteroidota</taxon>
        <taxon>Bacteroidia</taxon>
        <taxon>Bacteroidales</taxon>
        <taxon>Prevotellaceae</taxon>
        <taxon>Segatella</taxon>
    </lineage>
</organism>
<name>A0AAW4YK13_9BACT</name>
<sequence length="327" mass="38541">MGAHKKYDLESIKQERWFYIINRNQCTLCGKEFSNGEETFIGHLDDGALAHTCKGCSSKMKDARFYSNRRSCCKIPEPSAKLWRYMDLAKFLSLLDESSLYFTRIDHFNDPYEGALGVATNEDASIKMEMQRRAPFVNLKEFDDGSNDEEKAKYEFDRYRRTIRKWRLNNYISCWHQSDVESEAMWQLYSRDTKQGIAIQTTFERLYQALPVTANCEFGMVNYIDYSEYNNGTSGKYFHMFDAPWYKRLSFAHEKEFRVISESPDFNMLTDAHDLLIPVDLNLLIDKIYFSPKADKWFVKLVSNIIKKKYGLYCPMLQSNLNRASFY</sequence>
<protein>
    <recommendedName>
        <fullName evidence="3">DUF2971 domain-containing protein</fullName>
    </recommendedName>
</protein>
<dbReference type="Proteomes" id="UP001200307">
    <property type="component" value="Unassembled WGS sequence"/>
</dbReference>